<comment type="caution">
    <text evidence="4">The sequence shown here is derived from an EMBL/GenBank/DDBJ whole genome shotgun (WGS) entry which is preliminary data.</text>
</comment>
<evidence type="ECO:0000313" key="3">
    <source>
        <dbReference type="EMBL" id="GLS44649.1"/>
    </source>
</evidence>
<dbReference type="Gene3D" id="1.20.1270.180">
    <property type="match status" value="2"/>
</dbReference>
<name>A0A7W6ADC1_9HYPH</name>
<dbReference type="Proteomes" id="UP001156881">
    <property type="component" value="Unassembled WGS sequence"/>
</dbReference>
<feature type="domain" description="Lysozyme inhibitor LprI-like N-terminal" evidence="2">
    <location>
        <begin position="434"/>
        <end position="510"/>
    </location>
</feature>
<dbReference type="Pfam" id="PF00656">
    <property type="entry name" value="Peptidase_C14"/>
    <property type="match status" value="1"/>
</dbReference>
<dbReference type="Gene3D" id="3.40.50.1460">
    <property type="match status" value="1"/>
</dbReference>
<dbReference type="RefSeq" id="WP_183501916.1">
    <property type="nucleotide sequence ID" value="NZ_BSPG01000013.1"/>
</dbReference>
<reference evidence="6" key="2">
    <citation type="journal article" date="2019" name="Int. J. Syst. Evol. Microbiol.">
        <title>The Global Catalogue of Microorganisms (GCM) 10K type strain sequencing project: providing services to taxonomists for standard genome sequencing and annotation.</title>
        <authorList>
            <consortium name="The Broad Institute Genomics Platform"/>
            <consortium name="The Broad Institute Genome Sequencing Center for Infectious Disease"/>
            <person name="Wu L."/>
            <person name="Ma J."/>
        </authorList>
    </citation>
    <scope>NUCLEOTIDE SEQUENCE [LARGE SCALE GENOMIC DNA]</scope>
    <source>
        <strain evidence="6">NBRC 107710</strain>
    </source>
</reference>
<dbReference type="GO" id="GO:0006508">
    <property type="term" value="P:proteolysis"/>
    <property type="evidence" value="ECO:0007669"/>
    <property type="project" value="InterPro"/>
</dbReference>
<sequence length="513" mass="55030">MQRGRHAIAALLSACLLVILGAVPVRAEGKRAFVVGLNAYPNLGADAQLQRAGNDAQAVGDALEQIGFTVTRFTQKADLAPLLSSFGQFVSTVNPGDTVVFFFAGHGISLDDGTYLLPSDVPSLKPTDELLAKRATIAEREISGQLRGTGARAALVVLDACRNNPFPPRGTRALGNSTRGLTRMTAADGVFTLYSAREGQTALDSIAGDDNRNSVFTRIFVQTLRKPGVSISELGETVRDDVAMLARSAGHDQVPAVYNDLIGARKLYLAGTAQASNTMQPEAPTPAPVAPPQQVAALPPVQPPAPSVVQRPVEPETVVGPMPDWCTRGGPGTRIERIICSDPRLGGSDVKLNQVYVARAAKLSGPTRLRFIQDSRDWIRERDARCATGTDAAIRTCLLAAIEERTDALSAPDRPTAAEIAVERPDWCLGNTPKKQVELIICSDPELSRWDVRLNRLYNGTVARLNGQARLRFVRESRVWLLDRDARCAGGPVSAIRGCLLEAVQQRAAEIGP</sequence>
<dbReference type="Pfam" id="PF07007">
    <property type="entry name" value="LprI"/>
    <property type="match status" value="2"/>
</dbReference>
<reference evidence="3" key="1">
    <citation type="journal article" date="2014" name="Int. J. Syst. Evol. Microbiol.">
        <title>Complete genome of a new Firmicutes species belonging to the dominant human colonic microbiota ('Ruminococcus bicirculans') reveals two chromosomes and a selective capacity to utilize plant glucans.</title>
        <authorList>
            <consortium name="NISC Comparative Sequencing Program"/>
            <person name="Wegmann U."/>
            <person name="Louis P."/>
            <person name="Goesmann A."/>
            <person name="Henrissat B."/>
            <person name="Duncan S.H."/>
            <person name="Flint H.J."/>
        </authorList>
    </citation>
    <scope>NUCLEOTIDE SEQUENCE</scope>
    <source>
        <strain evidence="3">NBRC 107710</strain>
    </source>
</reference>
<proteinExistence type="predicted"/>
<evidence type="ECO:0000313" key="6">
    <source>
        <dbReference type="Proteomes" id="UP001156881"/>
    </source>
</evidence>
<dbReference type="InterPro" id="IPR009739">
    <property type="entry name" value="LprI-like_N"/>
</dbReference>
<reference evidence="4 5" key="3">
    <citation type="submission" date="2020-08" db="EMBL/GenBank/DDBJ databases">
        <title>Genomic Encyclopedia of Type Strains, Phase IV (KMG-IV): sequencing the most valuable type-strain genomes for metagenomic binning, comparative biology and taxonomic classification.</title>
        <authorList>
            <person name="Goeker M."/>
        </authorList>
    </citation>
    <scope>NUCLEOTIDE SEQUENCE [LARGE SCALE GENOMIC DNA]</scope>
    <source>
        <strain evidence="4 5">DSM 24105</strain>
    </source>
</reference>
<dbReference type="Proteomes" id="UP000517759">
    <property type="component" value="Unassembled WGS sequence"/>
</dbReference>
<organism evidence="4 5">
    <name type="scientific">Methylobacterium brachythecii</name>
    <dbReference type="NCBI Taxonomy" id="1176177"/>
    <lineage>
        <taxon>Bacteria</taxon>
        <taxon>Pseudomonadati</taxon>
        <taxon>Pseudomonadota</taxon>
        <taxon>Alphaproteobacteria</taxon>
        <taxon>Hyphomicrobiales</taxon>
        <taxon>Methylobacteriaceae</taxon>
        <taxon>Methylobacterium</taxon>
    </lineage>
</organism>
<feature type="domain" description="Peptidase C14 caspase" evidence="1">
    <location>
        <begin position="30"/>
        <end position="260"/>
    </location>
</feature>
<protein>
    <submittedName>
        <fullName evidence="4">Uncharacterized protein YecT (DUF1311 family)</fullName>
    </submittedName>
</protein>
<evidence type="ECO:0000259" key="2">
    <source>
        <dbReference type="Pfam" id="PF07007"/>
    </source>
</evidence>
<dbReference type="GO" id="GO:0004197">
    <property type="term" value="F:cysteine-type endopeptidase activity"/>
    <property type="evidence" value="ECO:0007669"/>
    <property type="project" value="InterPro"/>
</dbReference>
<gene>
    <name evidence="3" type="ORF">GCM10007884_26370</name>
    <name evidence="4" type="ORF">GGR33_000647</name>
</gene>
<dbReference type="InterPro" id="IPR052039">
    <property type="entry name" value="Caspase-related_regulators"/>
</dbReference>
<feature type="domain" description="Lysozyme inhibitor LprI-like N-terminal" evidence="2">
    <location>
        <begin position="332"/>
        <end position="409"/>
    </location>
</feature>
<dbReference type="EMBL" id="JACIDN010000001">
    <property type="protein sequence ID" value="MBB3901167.1"/>
    <property type="molecule type" value="Genomic_DNA"/>
</dbReference>
<dbReference type="SUPFAM" id="SSF52129">
    <property type="entry name" value="Caspase-like"/>
    <property type="match status" value="1"/>
</dbReference>
<dbReference type="EMBL" id="BSPG01000013">
    <property type="protein sequence ID" value="GLS44649.1"/>
    <property type="molecule type" value="Genomic_DNA"/>
</dbReference>
<dbReference type="PANTHER" id="PTHR22576">
    <property type="entry name" value="MUCOSA ASSOCIATED LYMPHOID TISSUE LYMPHOMA TRANSLOCATION PROTEIN 1/PARACASPASE"/>
    <property type="match status" value="1"/>
</dbReference>
<dbReference type="AlphaFoldDB" id="A0A7W6ADC1"/>
<evidence type="ECO:0000259" key="1">
    <source>
        <dbReference type="Pfam" id="PF00656"/>
    </source>
</evidence>
<evidence type="ECO:0000313" key="4">
    <source>
        <dbReference type="EMBL" id="MBB3901167.1"/>
    </source>
</evidence>
<accession>A0A7W6ADC1</accession>
<dbReference type="InterPro" id="IPR011600">
    <property type="entry name" value="Pept_C14_caspase"/>
</dbReference>
<dbReference type="InterPro" id="IPR029030">
    <property type="entry name" value="Caspase-like_dom_sf"/>
</dbReference>
<dbReference type="PANTHER" id="PTHR22576:SF37">
    <property type="entry name" value="MUCOSA-ASSOCIATED LYMPHOID TISSUE LYMPHOMA TRANSLOCATION PROTEIN 1"/>
    <property type="match status" value="1"/>
</dbReference>
<reference evidence="3" key="4">
    <citation type="submission" date="2023-01" db="EMBL/GenBank/DDBJ databases">
        <title>Draft genome sequence of Methylobacterium brachythecii strain NBRC 107710.</title>
        <authorList>
            <person name="Sun Q."/>
            <person name="Mori K."/>
        </authorList>
    </citation>
    <scope>NUCLEOTIDE SEQUENCE</scope>
    <source>
        <strain evidence="3">NBRC 107710</strain>
    </source>
</reference>
<evidence type="ECO:0000313" key="5">
    <source>
        <dbReference type="Proteomes" id="UP000517759"/>
    </source>
</evidence>
<keyword evidence="6" id="KW-1185">Reference proteome</keyword>